<gene>
    <name evidence="6" type="ORF">H9X54_002620</name>
</gene>
<dbReference type="Pfam" id="PF00132">
    <property type="entry name" value="Hexapep"/>
    <property type="match status" value="1"/>
</dbReference>
<dbReference type="PANTHER" id="PTHR43300">
    <property type="entry name" value="ACETYLTRANSFERASE"/>
    <property type="match status" value="1"/>
</dbReference>
<sequence length="216" mass="23599">MIIIGAKGFAKEVLEVLLQLNYTQNIAFYDDVNQIGDALYDKFPILKNENEVKAFFEVNGNDFTIGIGNPQLRYKLYKKFISLGGNIVSTVSPFANFSSYEINIGIGTNILMNSVFSSSVTIGKCCIVYYNSIITHDCEIDDFVEISPGVTLLGRCRIGSFSRIGANATILPDVKIGKNVTIGAGAVVTKDIPDNSLAYGIPAVIIKSFEPFNENE</sequence>
<reference evidence="6 7" key="1">
    <citation type="submission" date="2021-02" db="EMBL/GenBank/DDBJ databases">
        <authorList>
            <person name="Jung H.S."/>
            <person name="Chun B.H."/>
            <person name="Jeon C.O."/>
        </authorList>
    </citation>
    <scope>NUCLEOTIDE SEQUENCE [LARGE SCALE GENOMIC DNA]</scope>
    <source>
        <strain evidence="6 7">LMG 25203</strain>
    </source>
</reference>
<evidence type="ECO:0000313" key="7">
    <source>
        <dbReference type="Proteomes" id="UP000759529"/>
    </source>
</evidence>
<dbReference type="PROSITE" id="PS00101">
    <property type="entry name" value="HEXAPEP_TRANSFERASES"/>
    <property type="match status" value="1"/>
</dbReference>
<dbReference type="InterPro" id="IPR001451">
    <property type="entry name" value="Hexapep"/>
</dbReference>
<dbReference type="NCBIfam" id="TIGR03570">
    <property type="entry name" value="NeuD_NnaD"/>
    <property type="match status" value="1"/>
</dbReference>
<name>A0ABS2CVD6_9FLAO</name>
<dbReference type="Pfam" id="PF17836">
    <property type="entry name" value="PglD_N"/>
    <property type="match status" value="1"/>
</dbReference>
<dbReference type="EMBL" id="JACSOD020000400">
    <property type="protein sequence ID" value="MBM6498192.1"/>
    <property type="molecule type" value="Genomic_DNA"/>
</dbReference>
<evidence type="ECO:0000256" key="2">
    <source>
        <dbReference type="ARBA" id="ARBA00022679"/>
    </source>
</evidence>
<dbReference type="Gene3D" id="3.40.50.20">
    <property type="match status" value="1"/>
</dbReference>
<evidence type="ECO:0000256" key="4">
    <source>
        <dbReference type="ARBA" id="ARBA00023315"/>
    </source>
</evidence>
<protein>
    <submittedName>
        <fullName evidence="6">Acetyltransferase</fullName>
    </submittedName>
</protein>
<dbReference type="RefSeq" id="WP_187658605.1">
    <property type="nucleotide sequence ID" value="NZ_JACSOD020000400.1"/>
</dbReference>
<feature type="domain" description="PglD N-terminal" evidence="5">
    <location>
        <begin position="2"/>
        <end position="80"/>
    </location>
</feature>
<keyword evidence="7" id="KW-1185">Reference proteome</keyword>
<dbReference type="Gene3D" id="2.160.10.10">
    <property type="entry name" value="Hexapeptide repeat proteins"/>
    <property type="match status" value="1"/>
</dbReference>
<dbReference type="InterPro" id="IPR018357">
    <property type="entry name" value="Hexapep_transf_CS"/>
</dbReference>
<evidence type="ECO:0000313" key="6">
    <source>
        <dbReference type="EMBL" id="MBM6498192.1"/>
    </source>
</evidence>
<dbReference type="SUPFAM" id="SSF51161">
    <property type="entry name" value="Trimeric LpxA-like enzymes"/>
    <property type="match status" value="1"/>
</dbReference>
<proteinExistence type="inferred from homology"/>
<comment type="similarity">
    <text evidence="1">Belongs to the transferase hexapeptide repeat family.</text>
</comment>
<dbReference type="CDD" id="cd03360">
    <property type="entry name" value="LbH_AT_putative"/>
    <property type="match status" value="1"/>
</dbReference>
<evidence type="ECO:0000259" key="5">
    <source>
        <dbReference type="Pfam" id="PF17836"/>
    </source>
</evidence>
<evidence type="ECO:0000256" key="3">
    <source>
        <dbReference type="ARBA" id="ARBA00022737"/>
    </source>
</evidence>
<keyword evidence="2" id="KW-0808">Transferase</keyword>
<organism evidence="6 7">
    <name type="scientific">Flavobacterium macrobrachii</name>
    <dbReference type="NCBI Taxonomy" id="591204"/>
    <lineage>
        <taxon>Bacteria</taxon>
        <taxon>Pseudomonadati</taxon>
        <taxon>Bacteroidota</taxon>
        <taxon>Flavobacteriia</taxon>
        <taxon>Flavobacteriales</taxon>
        <taxon>Flavobacteriaceae</taxon>
        <taxon>Flavobacterium</taxon>
    </lineage>
</organism>
<dbReference type="InterPro" id="IPR011004">
    <property type="entry name" value="Trimer_LpxA-like_sf"/>
</dbReference>
<dbReference type="PANTHER" id="PTHR43300:SF7">
    <property type="entry name" value="UDP-N-ACETYLBACILLOSAMINE N-ACETYLTRANSFERASE"/>
    <property type="match status" value="1"/>
</dbReference>
<dbReference type="Proteomes" id="UP000759529">
    <property type="component" value="Unassembled WGS sequence"/>
</dbReference>
<keyword evidence="4" id="KW-0012">Acyltransferase</keyword>
<evidence type="ECO:0000256" key="1">
    <source>
        <dbReference type="ARBA" id="ARBA00007274"/>
    </source>
</evidence>
<dbReference type="InterPro" id="IPR020019">
    <property type="entry name" value="AcTrfase_PglD-like"/>
</dbReference>
<comment type="caution">
    <text evidence="6">The sequence shown here is derived from an EMBL/GenBank/DDBJ whole genome shotgun (WGS) entry which is preliminary data.</text>
</comment>
<accession>A0ABS2CVD6</accession>
<dbReference type="InterPro" id="IPR041561">
    <property type="entry name" value="PglD_N"/>
</dbReference>
<keyword evidence="3" id="KW-0677">Repeat</keyword>
<dbReference type="InterPro" id="IPR050179">
    <property type="entry name" value="Trans_hexapeptide_repeat"/>
</dbReference>